<evidence type="ECO:0000259" key="3">
    <source>
        <dbReference type="Pfam" id="PF01345"/>
    </source>
</evidence>
<evidence type="ECO:0000313" key="4">
    <source>
        <dbReference type="EMBL" id="GGC05690.1"/>
    </source>
</evidence>
<reference evidence="4" key="1">
    <citation type="journal article" date="2014" name="Int. J. Syst. Evol. Microbiol.">
        <title>Complete genome sequence of Corynebacterium casei LMG S-19264T (=DSM 44701T), isolated from a smear-ripened cheese.</title>
        <authorList>
            <consortium name="US DOE Joint Genome Institute (JGI-PGF)"/>
            <person name="Walter F."/>
            <person name="Albersmeier A."/>
            <person name="Kalinowski J."/>
            <person name="Ruckert C."/>
        </authorList>
    </citation>
    <scope>NUCLEOTIDE SEQUENCE</scope>
    <source>
        <strain evidence="4">CCM 7086</strain>
    </source>
</reference>
<dbReference type="SUPFAM" id="SSF117074">
    <property type="entry name" value="Hypothetical protein PA1324"/>
    <property type="match status" value="3"/>
</dbReference>
<dbReference type="PANTHER" id="PTHR34819">
    <property type="entry name" value="LARGE CYSTEINE-RICH PERIPLASMIC PROTEIN OMCB"/>
    <property type="match status" value="1"/>
</dbReference>
<dbReference type="InterPro" id="IPR047589">
    <property type="entry name" value="DUF11_rpt"/>
</dbReference>
<evidence type="ECO:0000256" key="2">
    <source>
        <dbReference type="SAM" id="SignalP"/>
    </source>
</evidence>
<proteinExistence type="predicted"/>
<dbReference type="Pfam" id="PF01345">
    <property type="entry name" value="DUF11"/>
    <property type="match status" value="4"/>
</dbReference>
<protein>
    <recommendedName>
        <fullName evidence="3">DUF11 domain-containing protein</fullName>
    </recommendedName>
</protein>
<dbReference type="RefSeq" id="WP_188395418.1">
    <property type="nucleotide sequence ID" value="NZ_BMCG01000002.1"/>
</dbReference>
<feature type="domain" description="DUF11" evidence="3">
    <location>
        <begin position="1697"/>
        <end position="1799"/>
    </location>
</feature>
<evidence type="ECO:0000256" key="1">
    <source>
        <dbReference type="SAM" id="MobiDB-lite"/>
    </source>
</evidence>
<keyword evidence="2" id="KW-0732">Signal</keyword>
<dbReference type="InterPro" id="IPR051172">
    <property type="entry name" value="Chlamydia_OmcB"/>
</dbReference>
<feature type="domain" description="DUF11" evidence="3">
    <location>
        <begin position="742"/>
        <end position="850"/>
    </location>
</feature>
<feature type="region of interest" description="Disordered" evidence="1">
    <location>
        <begin position="1942"/>
        <end position="1964"/>
    </location>
</feature>
<feature type="compositionally biased region" description="Polar residues" evidence="1">
    <location>
        <begin position="1646"/>
        <end position="1655"/>
    </location>
</feature>
<accession>A0A8J2XXY7</accession>
<keyword evidence="5" id="KW-1185">Reference proteome</keyword>
<dbReference type="Proteomes" id="UP000620266">
    <property type="component" value="Unassembled WGS sequence"/>
</dbReference>
<feature type="region of interest" description="Disordered" evidence="1">
    <location>
        <begin position="2282"/>
        <end position="2308"/>
    </location>
</feature>
<reference evidence="4" key="2">
    <citation type="submission" date="2020-09" db="EMBL/GenBank/DDBJ databases">
        <authorList>
            <person name="Sun Q."/>
            <person name="Sedlacek I."/>
        </authorList>
    </citation>
    <scope>NUCLEOTIDE SEQUENCE</scope>
    <source>
        <strain evidence="4">CCM 7086</strain>
    </source>
</reference>
<comment type="caution">
    <text evidence="4">The sequence shown here is derived from an EMBL/GenBank/DDBJ whole genome shotgun (WGS) entry which is preliminary data.</text>
</comment>
<feature type="domain" description="DUF11" evidence="3">
    <location>
        <begin position="1981"/>
        <end position="2087"/>
    </location>
</feature>
<dbReference type="EMBL" id="BMCG01000002">
    <property type="protein sequence ID" value="GGC05690.1"/>
    <property type="molecule type" value="Genomic_DNA"/>
</dbReference>
<feature type="region of interest" description="Disordered" evidence="1">
    <location>
        <begin position="547"/>
        <end position="574"/>
    </location>
</feature>
<dbReference type="Gene3D" id="2.60.40.10">
    <property type="entry name" value="Immunoglobulins"/>
    <property type="match status" value="3"/>
</dbReference>
<dbReference type="PANTHER" id="PTHR34819:SF3">
    <property type="entry name" value="CELL SURFACE PROTEIN"/>
    <property type="match status" value="1"/>
</dbReference>
<dbReference type="InterPro" id="IPR001434">
    <property type="entry name" value="OmcB-like_DUF11"/>
</dbReference>
<dbReference type="NCBIfam" id="TIGR01451">
    <property type="entry name" value="B_ant_repeat"/>
    <property type="match status" value="2"/>
</dbReference>
<gene>
    <name evidence="4" type="ORF">GCM10007205_13540</name>
</gene>
<organism evidence="4 5">
    <name type="scientific">Oxalicibacterium flavum</name>
    <dbReference type="NCBI Taxonomy" id="179467"/>
    <lineage>
        <taxon>Bacteria</taxon>
        <taxon>Pseudomonadati</taxon>
        <taxon>Pseudomonadota</taxon>
        <taxon>Betaproteobacteria</taxon>
        <taxon>Burkholderiales</taxon>
        <taxon>Oxalobacteraceae</taxon>
        <taxon>Oxalicibacterium</taxon>
    </lineage>
</organism>
<name>A0A8J2XXY7_9BURK</name>
<dbReference type="InterPro" id="IPR013783">
    <property type="entry name" value="Ig-like_fold"/>
</dbReference>
<feature type="domain" description="DUF11" evidence="3">
    <location>
        <begin position="1050"/>
        <end position="1102"/>
    </location>
</feature>
<sequence length="2308" mass="236976">MGAVLSILGTLPLAATAADFGVTDFQSDPGIIPNNGIATLSVKVARFTGSGPVVVTLPIPTVVQLEGAVPGNCSKTGTAGVDEMLTCTVDPAANITPETLSWTVRGRLAGANTTTASVPADDNTGNDTQLMAVTVVTGGDLRVSKVAHPTGTPAPTDYATPISVAGASLLSYTLRPEIATGDSLPANATLRVTDNLPDDSLFQYIGTTAPGWSCARAGNVLTCDLNGPRAVGDLPPIEVRGKVVGAGTGDFDNNAHILPQPPNSENYQDSDPGTIGSGNIKVVVTPGADLEAGIEFPGNIPTGVEQDLIIRMSNHGPSAVDGGKVRTTIPAGFTLGTLPAGCVNLGAGTVGTTPGTVVECTSGLVTSGSNQQWPIPVTTPTVAGNTTLYAQTTPPPGITDPIESNNLDSTAVNIEPPYADLGLTKNKTPALVEAGQNMSSSIVVRNHGIADAVYSAAGGSTPLRVVDDMANAEEFVSGSAGWTCVDQGADSAGAGRRRVVCERTEGGTLAVDATLTLTLTTRASATLTDLTVLANTACTGSTALSRLGLTSANGPQPADPADGTTEAADCDDGSASATNKRAVITIDKQGSGDNASWSDMTTLAATDKDMYFRIQVENTGGDTVPTLNVRDSIPNYQAAVAADPATGRPARPATTVTAEIAGGAGAEESCSISAGNVNCVLKNVAAAQTRTIIIRLQRPFGAAASITNRANVTSPDAILGAGSKLNDDTRFAVGHVVDVALVSKSVNPDPVMTNMPATFTISTRNYGPNTADDVVMRDVLDKDKYEFVSATWGPSNTDCTVNETPTAYEIACGNTTLTPNSFFTSAITVRPKTGNPYGRTDANTASVSTSSCEMANASAIACASEPADEAIRNNTRTVEFEVVAPQVDTLVKKNNVDDLIAYGDRLRYLIRAQNKGPSRAEGIVLTDVLTAAPGFAMQFVAVSGVNAAAAEANFTLDESKDATVTCMQAAANANVVCRLSNVAADNYLDANSEVNFVVEFTALSQSGTPPTGPTSFGNTITITPDEYGNYEPDKGNNAASANSTVLPATDLGVIKETGTPSPADIAQPIRFDIKVYNAGTSDTTKLRIVDTLPTGFEWINTGAHAPHIVGSGSTTVSAPGGNLTVVGSVPANGTDNVCFVSNGVGSVTTLAQRQEITCDIAGLFRVGSASSNSATVTLYARAKPRLYDGSTNAPFLTDRINNVRVEPGKDSSGNDVSIDRNPANDADTSVVQIRDASLSGRVFVDLNNDGDQNGETETADQGIGGVTLRLTGTDKYGNAVDITTTTSNAAPGSGSLRGDYLFAGLAPSDAAGYTITQTQPTGFGNGNPQPNVARTVRNGSSTNVHPAASSYAVSNTDTTSVIGGIVVDGGGNGVQFDFPELTTASSSNLKISGYVYLDADNDGSKDAGEKPLAGVSMTLIGCHAGVDDVVNTAAVGAAPPAVCSGDDVVVTLTVQTDANGFYSFPLDKPGRYTVIQATQPVSEGVATLRGKTTPGTVELVGGASGGGTPGTATTVIGETGSSAPSSISNILISDSTAQSINNNFGEVLPASIGGIVYTEKGTAGSNYQSGTDWPFAGVTVTLTGTNDLGQSVTMTTITGSDGSYRFEGLRPSNSAGYVVTKTNPSRPADPVQNENPGSYPGGETGANVTGSNPGTRTNANVVGGVVVVSGSIITQTNFAVLNGTRVELALAKRHIGDVIVGQQATYELTVTNRGDSPTFGALQLADTLPPGMSLIATDPITSAMGTISNMVVSGQTVRFDFLPTNPIAATGGTAVLQVHVDVAALAQGEAVINYATVTGGGDPYVPPGTPGPGCTDQHCAQDEVKVFGPPVLALAKTGPATLILGNTDEYTLTITNSGEAATIGTLNLIEHLPPGLDLDPANPLASSDGVISNVVRTGDIANGVIVTFDFAPTTPLAPANGTADVRVPVTVDVTTPIGVSTNYASVGGGGDTRGDPPTPGSNCTDTRCANVPANVEGAGLLSIVKTANKREAELGDMVSYTLEISNISRAMVVRPNIVDRLPQGFRLIDDTSRVRGATLLEMKGAPGPAITYSLDQIAPGAKVTITYRVRLGVGGMQGDGVNRASAECPLNPNTKCSNEARWRVKVSGGVFTDDACIVGMVYVDCNGNQIKDHEELGVPGVRLYAENGLFLISDSEGKYSYCGFSPKTHVLKVDSTTLPRGSRLVVSSNRNVGDANSLFLDLKKGELQRADFIEGSCSNTVLEQVKARRTQGEISAPHVEKKGGVGFTFEGKAPNYPQQGTDSANQVIVKPRMDSREAIEKALPAETVSERDTPVRQLEINQGGRDAR</sequence>
<feature type="region of interest" description="Disordered" evidence="1">
    <location>
        <begin position="1622"/>
        <end position="1655"/>
    </location>
</feature>
<feature type="signal peptide" evidence="2">
    <location>
        <begin position="1"/>
        <end position="17"/>
    </location>
</feature>
<evidence type="ECO:0000313" key="5">
    <source>
        <dbReference type="Proteomes" id="UP000620266"/>
    </source>
</evidence>
<feature type="chain" id="PRO_5035181296" description="DUF11 domain-containing protein" evidence="2">
    <location>
        <begin position="18"/>
        <end position="2308"/>
    </location>
</feature>